<name>A0A2K9LM24_9GAMM</name>
<keyword evidence="2" id="KW-1185">Reference proteome</keyword>
<dbReference type="AlphaFoldDB" id="A0A2K9LM24"/>
<accession>A0A2K9LM24</accession>
<dbReference type="Pfam" id="PF13036">
    <property type="entry name" value="LpoB"/>
    <property type="match status" value="1"/>
</dbReference>
<sequence>MLLIDAQFPWTLGVCSPKKNKQRESMNKKFVLGCAMVASLIIQGCTNTVKYDDTPASKTITKDVSADSISASSLSMLEGMLADAQVQNATKSGRPMLAVFGLINFTYDKLDLATINGQIMNELNKVNRFRFSDQGLMSQESEKWKESLYQLFEEPASGLDLAKAVDADYLLVGEISNLIRTEPKTKKVYYRITLKLLDRKKGDYIWQEQRELLKSEKNIVYGI</sequence>
<dbReference type="InterPro" id="IPR014094">
    <property type="entry name" value="LpoB"/>
</dbReference>
<reference evidence="2" key="1">
    <citation type="submission" date="2017-08" db="EMBL/GenBank/DDBJ databases">
        <title>Direct submision.</title>
        <authorList>
            <person name="Kim S.-J."/>
            <person name="Rhee S.-K."/>
        </authorList>
    </citation>
    <scope>NUCLEOTIDE SEQUENCE [LARGE SCALE GENOMIC DNA]</scope>
    <source>
        <strain evidence="2">GI5</strain>
    </source>
</reference>
<proteinExistence type="predicted"/>
<dbReference type="Proteomes" id="UP000235116">
    <property type="component" value="Chromosome"/>
</dbReference>
<evidence type="ECO:0008006" key="3">
    <source>
        <dbReference type="Google" id="ProtNLM"/>
    </source>
</evidence>
<dbReference type="Gene3D" id="3.40.50.10610">
    <property type="entry name" value="ABC-type transport auxiliary lipoprotein component"/>
    <property type="match status" value="1"/>
</dbReference>
<organism evidence="1 2">
    <name type="scientific">Ketobacter alkanivorans</name>
    <dbReference type="NCBI Taxonomy" id="1917421"/>
    <lineage>
        <taxon>Bacteria</taxon>
        <taxon>Pseudomonadati</taxon>
        <taxon>Pseudomonadota</taxon>
        <taxon>Gammaproteobacteria</taxon>
        <taxon>Pseudomonadales</taxon>
        <taxon>Ketobacteraceae</taxon>
        <taxon>Ketobacter</taxon>
    </lineage>
</organism>
<gene>
    <name evidence="1" type="ORF">Kalk_13695</name>
</gene>
<evidence type="ECO:0000313" key="1">
    <source>
        <dbReference type="EMBL" id="AUM13409.1"/>
    </source>
</evidence>
<protein>
    <recommendedName>
        <fullName evidence="3">Penicillin-binding protein activator LpoB</fullName>
    </recommendedName>
</protein>
<evidence type="ECO:0000313" key="2">
    <source>
        <dbReference type="Proteomes" id="UP000235116"/>
    </source>
</evidence>
<dbReference type="EMBL" id="CP022684">
    <property type="protein sequence ID" value="AUM13409.1"/>
    <property type="molecule type" value="Genomic_DNA"/>
</dbReference>
<dbReference type="KEGG" id="kak:Kalk_13695"/>